<evidence type="ECO:0000313" key="4">
    <source>
        <dbReference type="Proteomes" id="UP000633509"/>
    </source>
</evidence>
<organism evidence="3 4">
    <name type="scientific">Nonomuraea angiospora</name>
    <dbReference type="NCBI Taxonomy" id="46172"/>
    <lineage>
        <taxon>Bacteria</taxon>
        <taxon>Bacillati</taxon>
        <taxon>Actinomycetota</taxon>
        <taxon>Actinomycetes</taxon>
        <taxon>Streptosporangiales</taxon>
        <taxon>Streptosporangiaceae</taxon>
        <taxon>Nonomuraea</taxon>
    </lineage>
</organism>
<feature type="region of interest" description="Disordered" evidence="1">
    <location>
        <begin position="55"/>
        <end position="77"/>
    </location>
</feature>
<evidence type="ECO:0000256" key="1">
    <source>
        <dbReference type="SAM" id="MobiDB-lite"/>
    </source>
</evidence>
<name>A0ABR9M6T3_9ACTN</name>
<dbReference type="InterPro" id="IPR001375">
    <property type="entry name" value="Peptidase_S9_cat"/>
</dbReference>
<reference evidence="3 4" key="1">
    <citation type="submission" date="2020-10" db="EMBL/GenBank/DDBJ databases">
        <title>Sequencing the genomes of 1000 actinobacteria strains.</title>
        <authorList>
            <person name="Klenk H.-P."/>
        </authorList>
    </citation>
    <scope>NUCLEOTIDE SEQUENCE [LARGE SCALE GENOMIC DNA]</scope>
    <source>
        <strain evidence="3 4">DSM 43173</strain>
    </source>
</reference>
<feature type="domain" description="Peptidase S9 prolyl oligopeptidase catalytic" evidence="2">
    <location>
        <begin position="2"/>
        <end position="48"/>
    </location>
</feature>
<evidence type="ECO:0000259" key="2">
    <source>
        <dbReference type="Pfam" id="PF00326"/>
    </source>
</evidence>
<dbReference type="RefSeq" id="WP_378526803.1">
    <property type="nucleotide sequence ID" value="NZ_JADBEK010000001.1"/>
</dbReference>
<protein>
    <recommendedName>
        <fullName evidence="2">Peptidase S9 prolyl oligopeptidase catalytic domain-containing protein</fullName>
    </recommendedName>
</protein>
<evidence type="ECO:0000313" key="3">
    <source>
        <dbReference type="EMBL" id="MBE1588617.1"/>
    </source>
</evidence>
<sequence length="77" mass="7836">MADPDRLGIGGYGHGGYMAAWADGQTDRFKVALVGAGISDWGMLAVFEAAHGGSTGWEGAGPHHMTSGPPSPTPPRS</sequence>
<dbReference type="Pfam" id="PF00326">
    <property type="entry name" value="Peptidase_S9"/>
    <property type="match status" value="1"/>
</dbReference>
<dbReference type="InterPro" id="IPR029058">
    <property type="entry name" value="AB_hydrolase_fold"/>
</dbReference>
<keyword evidence="4" id="KW-1185">Reference proteome</keyword>
<accession>A0ABR9M6T3</accession>
<dbReference type="EMBL" id="JADBEK010000001">
    <property type="protein sequence ID" value="MBE1588617.1"/>
    <property type="molecule type" value="Genomic_DNA"/>
</dbReference>
<proteinExistence type="predicted"/>
<dbReference type="Gene3D" id="3.40.50.1820">
    <property type="entry name" value="alpha/beta hydrolase"/>
    <property type="match status" value="1"/>
</dbReference>
<dbReference type="SUPFAM" id="SSF53474">
    <property type="entry name" value="alpha/beta-Hydrolases"/>
    <property type="match status" value="1"/>
</dbReference>
<gene>
    <name evidence="3" type="ORF">H4W80_006875</name>
</gene>
<dbReference type="Proteomes" id="UP000633509">
    <property type="component" value="Unassembled WGS sequence"/>
</dbReference>
<comment type="caution">
    <text evidence="3">The sequence shown here is derived from an EMBL/GenBank/DDBJ whole genome shotgun (WGS) entry which is preliminary data.</text>
</comment>